<dbReference type="Proteomes" id="UP000505306">
    <property type="component" value="Chromosome"/>
</dbReference>
<protein>
    <submittedName>
        <fullName evidence="1">Uncharacterized protein</fullName>
    </submittedName>
</protein>
<evidence type="ECO:0000313" key="2">
    <source>
        <dbReference type="Proteomes" id="UP000505306"/>
    </source>
</evidence>
<sequence>MHKHLSFLFALSSIKGTIILSGSQQIGSCTICAAFVVLWRNEVIRLSSKIVKALDA</sequence>
<name>A0A6G6GIV1_9FLAO</name>
<evidence type="ECO:0000313" key="1">
    <source>
        <dbReference type="EMBL" id="QIE58479.1"/>
    </source>
</evidence>
<dbReference type="KEGG" id="mgel:G5B37_02565"/>
<dbReference type="AlphaFoldDB" id="A0A6G6GIV1"/>
<organism evidence="1 2">
    <name type="scientific">Rasiella rasia</name>
    <dbReference type="NCBI Taxonomy" id="2744027"/>
    <lineage>
        <taxon>Bacteria</taxon>
        <taxon>Pseudomonadati</taxon>
        <taxon>Bacteroidota</taxon>
        <taxon>Flavobacteriia</taxon>
        <taxon>Flavobacteriales</taxon>
        <taxon>Flavobacteriaceae</taxon>
        <taxon>Rasiella</taxon>
    </lineage>
</organism>
<accession>A0A6G6GIV1</accession>
<gene>
    <name evidence="1" type="ORF">G5B37_02565</name>
</gene>
<reference evidence="1 2" key="1">
    <citation type="submission" date="2020-02" db="EMBL/GenBank/DDBJ databases">
        <title>Complete genome sequence of Flavobacteriaceae bacterium.</title>
        <authorList>
            <person name="Kim S.-J."/>
            <person name="Kim Y.-S."/>
            <person name="Kim K.-H."/>
        </authorList>
    </citation>
    <scope>NUCLEOTIDE SEQUENCE [LARGE SCALE GENOMIC DNA]</scope>
    <source>
        <strain evidence="1 2">RR4-40</strain>
    </source>
</reference>
<keyword evidence="2" id="KW-1185">Reference proteome</keyword>
<proteinExistence type="predicted"/>
<dbReference type="EMBL" id="CP049057">
    <property type="protein sequence ID" value="QIE58479.1"/>
    <property type="molecule type" value="Genomic_DNA"/>
</dbReference>
<dbReference type="RefSeq" id="WP_164678486.1">
    <property type="nucleotide sequence ID" value="NZ_CP049057.1"/>
</dbReference>